<proteinExistence type="predicted"/>
<dbReference type="InterPro" id="IPR032675">
    <property type="entry name" value="LRR_dom_sf"/>
</dbReference>
<dbReference type="PANTHER" id="PTHR24114">
    <property type="entry name" value="LEUCINE RICH REPEAT FAMILY PROTEIN"/>
    <property type="match status" value="1"/>
</dbReference>
<dbReference type="Proteomes" id="UP000008743">
    <property type="component" value="Unassembled WGS sequence"/>
</dbReference>
<dbReference type="AlphaFoldDB" id="A0A0D2W069"/>
<dbReference type="OrthoDB" id="76105at2759"/>
<dbReference type="SMART" id="SM00368">
    <property type="entry name" value="LRR_RI"/>
    <property type="match status" value="7"/>
</dbReference>
<reference evidence="2" key="1">
    <citation type="submission" date="2011-02" db="EMBL/GenBank/DDBJ databases">
        <title>The Genome Sequence of Capsaspora owczarzaki ATCC 30864.</title>
        <authorList>
            <person name="Russ C."/>
            <person name="Cuomo C."/>
            <person name="Burger G."/>
            <person name="Gray M.W."/>
            <person name="Holland P.W.H."/>
            <person name="King N."/>
            <person name="Lang F.B.F."/>
            <person name="Roger A.J."/>
            <person name="Ruiz-Trillo I."/>
            <person name="Young S.K."/>
            <person name="Zeng Q."/>
            <person name="Gargeya S."/>
            <person name="Alvarado L."/>
            <person name="Berlin A."/>
            <person name="Chapman S.B."/>
            <person name="Chen Z."/>
            <person name="Freedman E."/>
            <person name="Gellesch M."/>
            <person name="Goldberg J."/>
            <person name="Griggs A."/>
            <person name="Gujja S."/>
            <person name="Heilman E."/>
            <person name="Heiman D."/>
            <person name="Howarth C."/>
            <person name="Mehta T."/>
            <person name="Neiman D."/>
            <person name="Pearson M."/>
            <person name="Roberts A."/>
            <person name="Saif S."/>
            <person name="Shea T."/>
            <person name="Shenoy N."/>
            <person name="Sisk P."/>
            <person name="Stolte C."/>
            <person name="Sykes S."/>
            <person name="White J."/>
            <person name="Yandava C."/>
            <person name="Haas B."/>
            <person name="Nusbaum C."/>
            <person name="Birren B."/>
        </authorList>
    </citation>
    <scope>NUCLEOTIDE SEQUENCE</scope>
    <source>
        <strain evidence="2">ATCC 30864</strain>
    </source>
</reference>
<name>A0A0D2W069_CAPO3</name>
<dbReference type="PANTHER" id="PTHR24114:SF2">
    <property type="entry name" value="F-BOX DOMAIN-CONTAINING PROTEIN-RELATED"/>
    <property type="match status" value="1"/>
</dbReference>
<dbReference type="InterPro" id="IPR052394">
    <property type="entry name" value="LRR-containing"/>
</dbReference>
<organism evidence="1 2">
    <name type="scientific">Capsaspora owczarzaki (strain ATCC 30864)</name>
    <dbReference type="NCBI Taxonomy" id="595528"/>
    <lineage>
        <taxon>Eukaryota</taxon>
        <taxon>Filasterea</taxon>
        <taxon>Capsaspora</taxon>
    </lineage>
</organism>
<dbReference type="InParanoid" id="A0A0D2W069"/>
<dbReference type="Pfam" id="PF13516">
    <property type="entry name" value="LRR_6"/>
    <property type="match status" value="5"/>
</dbReference>
<keyword evidence="2" id="KW-1185">Reference proteome</keyword>
<evidence type="ECO:0008006" key="3">
    <source>
        <dbReference type="Google" id="ProtNLM"/>
    </source>
</evidence>
<dbReference type="SUPFAM" id="SSF52047">
    <property type="entry name" value="RNI-like"/>
    <property type="match status" value="1"/>
</dbReference>
<dbReference type="InterPro" id="IPR001611">
    <property type="entry name" value="Leu-rich_rpt"/>
</dbReference>
<accession>A0A0D2W069</accession>
<dbReference type="Gene3D" id="3.80.10.10">
    <property type="entry name" value="Ribonuclease Inhibitor"/>
    <property type="match status" value="2"/>
</dbReference>
<dbReference type="PhylomeDB" id="A0A0D2W069"/>
<dbReference type="EMBL" id="KE346374">
    <property type="protein sequence ID" value="KJE97562.1"/>
    <property type="molecule type" value="Genomic_DNA"/>
</dbReference>
<evidence type="ECO:0000313" key="2">
    <source>
        <dbReference type="Proteomes" id="UP000008743"/>
    </source>
</evidence>
<evidence type="ECO:0000313" key="1">
    <source>
        <dbReference type="EMBL" id="KJE97562.1"/>
    </source>
</evidence>
<protein>
    <recommendedName>
        <fullName evidence="3">NOD3 protein</fullName>
    </recommendedName>
</protein>
<gene>
    <name evidence="1" type="ORF">CAOG_007399</name>
</gene>
<sequence>MELRSMTERQRELLDGNRIGNVEVQAIAEALKVNTTLTQLELSDNQIGHAGTKAIAEALKVNTTLTRLSLSGNQIGYAGAQAMALTTLTVLSLGANQLGDSGALAIAEALKANKTLTALDLQLNQIGTSGAQAIAEALKVNTTVTYLGLDGNQIGDAGALAIAEALKVNTMLKGLLLYANQIGDVGAQGIAAALMVNTTLKAFPLAYNCIGHLGSQAIDEARKRNCGCLVEIGDQINPLAFSLLPRLASAGDSHTVFGMLTSGLELENQPASLPALPTEIAELIMDKAHYWQGLEKTKRWNFHVDTPDCVLKVTVPQEDSIRVKVIQVLRERKQPPNNIGDCVLNLTVRDEQGTVQYECAVHPTFVSSNLALATIRQASHPIIQQMREGWEVQLRPSTFALYVLLERLYVGYTCI</sequence>